<feature type="chain" id="PRO_5023087835" description="Lipoprotein" evidence="1">
    <location>
        <begin position="18"/>
        <end position="98"/>
    </location>
</feature>
<dbReference type="AlphaFoldDB" id="A0A5C4MWV5"/>
<dbReference type="Proteomes" id="UP000305887">
    <property type="component" value="Unassembled WGS sequence"/>
</dbReference>
<evidence type="ECO:0000256" key="1">
    <source>
        <dbReference type="SAM" id="SignalP"/>
    </source>
</evidence>
<evidence type="ECO:0000313" key="3">
    <source>
        <dbReference type="Proteomes" id="UP000305887"/>
    </source>
</evidence>
<accession>A0A5C4MWV5</accession>
<sequence>MLRIVLPLLAGTVFLAACDPGPVDPESAAVACERRAQGAQGPTGSVTLGASSDDGPFVGTQIGITGDYLAGRDPLDVYEACVYQRTGAAPIRPPRLRS</sequence>
<dbReference type="EMBL" id="VDFU01000009">
    <property type="protein sequence ID" value="TNC49875.1"/>
    <property type="molecule type" value="Genomic_DNA"/>
</dbReference>
<evidence type="ECO:0000313" key="2">
    <source>
        <dbReference type="EMBL" id="TNC49875.1"/>
    </source>
</evidence>
<dbReference type="OrthoDB" id="7691501at2"/>
<protein>
    <recommendedName>
        <fullName evidence="4">Lipoprotein</fullName>
    </recommendedName>
</protein>
<evidence type="ECO:0008006" key="4">
    <source>
        <dbReference type="Google" id="ProtNLM"/>
    </source>
</evidence>
<keyword evidence="1" id="KW-0732">Signal</keyword>
<gene>
    <name evidence="2" type="ORF">FHG66_10205</name>
</gene>
<organism evidence="2 3">
    <name type="scientific">Rubellimicrobium rubrum</name>
    <dbReference type="NCBI Taxonomy" id="2585369"/>
    <lineage>
        <taxon>Bacteria</taxon>
        <taxon>Pseudomonadati</taxon>
        <taxon>Pseudomonadota</taxon>
        <taxon>Alphaproteobacteria</taxon>
        <taxon>Rhodobacterales</taxon>
        <taxon>Roseobacteraceae</taxon>
        <taxon>Rubellimicrobium</taxon>
    </lineage>
</organism>
<proteinExistence type="predicted"/>
<reference evidence="2 3" key="1">
    <citation type="submission" date="2019-06" db="EMBL/GenBank/DDBJ databases">
        <title>YIM 131921 draft genome.</title>
        <authorList>
            <person name="Jiang L."/>
        </authorList>
    </citation>
    <scope>NUCLEOTIDE SEQUENCE [LARGE SCALE GENOMIC DNA]</scope>
    <source>
        <strain evidence="2 3">YIM 131921</strain>
    </source>
</reference>
<dbReference type="RefSeq" id="WP_139076651.1">
    <property type="nucleotide sequence ID" value="NZ_VDFU01000009.1"/>
</dbReference>
<dbReference type="PROSITE" id="PS51257">
    <property type="entry name" value="PROKAR_LIPOPROTEIN"/>
    <property type="match status" value="1"/>
</dbReference>
<feature type="signal peptide" evidence="1">
    <location>
        <begin position="1"/>
        <end position="17"/>
    </location>
</feature>
<comment type="caution">
    <text evidence="2">The sequence shown here is derived from an EMBL/GenBank/DDBJ whole genome shotgun (WGS) entry which is preliminary data.</text>
</comment>
<name>A0A5C4MWV5_9RHOB</name>
<keyword evidence="3" id="KW-1185">Reference proteome</keyword>